<dbReference type="SUPFAM" id="SSF53187">
    <property type="entry name" value="Zn-dependent exopeptidases"/>
    <property type="match status" value="1"/>
</dbReference>
<keyword evidence="5" id="KW-1185">Reference proteome</keyword>
<evidence type="ECO:0000313" key="5">
    <source>
        <dbReference type="Proteomes" id="UP000244906"/>
    </source>
</evidence>
<feature type="domain" description="DUF4910" evidence="3">
    <location>
        <begin position="11"/>
        <end position="351"/>
    </location>
</feature>
<keyword evidence="4" id="KW-0645">Protease</keyword>
<feature type="domain" description="DUF2172" evidence="1">
    <location>
        <begin position="62"/>
        <end position="152"/>
    </location>
</feature>
<dbReference type="Pfam" id="PF16254">
    <property type="entry name" value="DUF4910"/>
    <property type="match status" value="1"/>
</dbReference>
<comment type="caution">
    <text evidence="4">The sequence shown here is derived from an EMBL/GenBank/DDBJ whole genome shotgun (WGS) entry which is preliminary data.</text>
</comment>
<dbReference type="AlphaFoldDB" id="A0A2V1GY00"/>
<keyword evidence="4" id="KW-0031">Aminopeptidase</keyword>
<dbReference type="Proteomes" id="UP000244906">
    <property type="component" value="Unassembled WGS sequence"/>
</dbReference>
<dbReference type="PIRSF" id="PIRSF015244">
    <property type="entry name" value="UCP015244"/>
    <property type="match status" value="1"/>
</dbReference>
<dbReference type="InterPro" id="IPR032589">
    <property type="entry name" value="DUF4910"/>
</dbReference>
<dbReference type="OrthoDB" id="9765654at2"/>
<dbReference type="Gene3D" id="1.10.10.10">
    <property type="entry name" value="Winged helix-like DNA-binding domain superfamily/Winged helix DNA-binding domain"/>
    <property type="match status" value="1"/>
</dbReference>
<dbReference type="InterPro" id="IPR032610">
    <property type="entry name" value="DUF2172"/>
</dbReference>
<dbReference type="InterPro" id="IPR032622">
    <property type="entry name" value="UCP01524_HTH"/>
</dbReference>
<dbReference type="RefSeq" id="WP_116686280.1">
    <property type="nucleotide sequence ID" value="NZ_CAWNYD010000002.1"/>
</dbReference>
<sequence length="428" mass="49043">MNDSSEGSMMHQFCHELFPICRSITGNGFRQSLNMLKELVPELEIHEVASGTQCFDWAVPKEWNIADAYILDPEGNKICDFKQSNLHVMGYSIPVNKSVTLNELQEHLYSLPDQPDAIPYMTSYYKERWGFCITHQQRETLKQGNYQVVIDSVLENGNLTYGEIYIPGEIQDEIFFSSYLCHPSMANNELSGPVVTTFLAKWVSQLKNRKHSFRFVIIPETIGSIVYLSRNIENLKKRVVAGFNLTCVGDDRTYSFLPSRQENTLSDQVARHVLKHVYPEYTEYDFLTRGSDERQYCSPGVDLPVCSIMRSKYDCYPEYHTSLDDLTVVTPSGLQGSYDAYCRAIECIEKNETLQVSVLCEPQLGKRGLYPTLSTKDTYSQVMHMMNFITYCDGTMSALEICNRINAPFWELFETIDKLKKEGLLITA</sequence>
<dbReference type="Gene3D" id="3.50.30.90">
    <property type="match status" value="1"/>
</dbReference>
<proteinExistence type="predicted"/>
<accession>A0A2V1GY00</accession>
<evidence type="ECO:0000259" key="3">
    <source>
        <dbReference type="Pfam" id="PF16254"/>
    </source>
</evidence>
<dbReference type="Gene3D" id="3.40.630.10">
    <property type="entry name" value="Zn peptidases"/>
    <property type="match status" value="1"/>
</dbReference>
<dbReference type="InterPro" id="IPR012353">
    <property type="entry name" value="UCP015244"/>
</dbReference>
<protein>
    <submittedName>
        <fullName evidence="4">Aminopeptidase</fullName>
    </submittedName>
</protein>
<reference evidence="4 5" key="1">
    <citation type="submission" date="2018-04" db="EMBL/GenBank/DDBJ databases">
        <title>Thalassorhabdus spongiae gen. nov., sp. nov., isolated from a marine sponge in South-West Iceland.</title>
        <authorList>
            <person name="Knobloch S."/>
            <person name="Daussin A."/>
            <person name="Johannsson R."/>
            <person name="Marteinsson V.T."/>
        </authorList>
    </citation>
    <scope>NUCLEOTIDE SEQUENCE [LARGE SCALE GENOMIC DNA]</scope>
    <source>
        <strain evidence="4 5">Hp12</strain>
    </source>
</reference>
<keyword evidence="4" id="KW-0378">Hydrolase</keyword>
<dbReference type="Pfam" id="PF09940">
    <property type="entry name" value="DUF2172"/>
    <property type="match status" value="1"/>
</dbReference>
<feature type="domain" description="UCP01524 winged helix-turn-helix" evidence="2">
    <location>
        <begin position="356"/>
        <end position="425"/>
    </location>
</feature>
<evidence type="ECO:0000259" key="1">
    <source>
        <dbReference type="Pfam" id="PF09940"/>
    </source>
</evidence>
<evidence type="ECO:0000259" key="2">
    <source>
        <dbReference type="Pfam" id="PF16221"/>
    </source>
</evidence>
<dbReference type="CDD" id="cd05644">
    <property type="entry name" value="M28_like"/>
    <property type="match status" value="1"/>
</dbReference>
<organism evidence="4 5">
    <name type="scientific">Pelagibaculum spongiae</name>
    <dbReference type="NCBI Taxonomy" id="2080658"/>
    <lineage>
        <taxon>Bacteria</taxon>
        <taxon>Pseudomonadati</taxon>
        <taxon>Pseudomonadota</taxon>
        <taxon>Gammaproteobacteria</taxon>
        <taxon>Oceanospirillales</taxon>
        <taxon>Pelagibaculum</taxon>
    </lineage>
</organism>
<dbReference type="Pfam" id="PF16221">
    <property type="entry name" value="HTH_47"/>
    <property type="match status" value="1"/>
</dbReference>
<gene>
    <name evidence="4" type="ORF">DC094_06280</name>
</gene>
<evidence type="ECO:0000313" key="4">
    <source>
        <dbReference type="EMBL" id="PVZ70207.1"/>
    </source>
</evidence>
<dbReference type="EMBL" id="QDDL01000002">
    <property type="protein sequence ID" value="PVZ70207.1"/>
    <property type="molecule type" value="Genomic_DNA"/>
</dbReference>
<dbReference type="InterPro" id="IPR036388">
    <property type="entry name" value="WH-like_DNA-bd_sf"/>
</dbReference>
<dbReference type="GO" id="GO:0004177">
    <property type="term" value="F:aminopeptidase activity"/>
    <property type="evidence" value="ECO:0007669"/>
    <property type="project" value="UniProtKB-KW"/>
</dbReference>
<name>A0A2V1GY00_9GAMM</name>